<dbReference type="RefSeq" id="XP_001709520.1">
    <property type="nucleotide sequence ID" value="XM_001709468.1"/>
</dbReference>
<dbReference type="Pfam" id="PF08148">
    <property type="entry name" value="DSHCT"/>
    <property type="match status" value="1"/>
</dbReference>
<dbReference type="PANTHER" id="PTHR12131:SF7">
    <property type="entry name" value="EXOSOME RNA HELICASE MTR4"/>
    <property type="match status" value="1"/>
</dbReference>
<dbReference type="GO" id="GO:0003676">
    <property type="term" value="F:nucleic acid binding"/>
    <property type="evidence" value="ECO:0007669"/>
    <property type="project" value="InterPro"/>
</dbReference>
<feature type="region of interest" description="Disordered" evidence="1">
    <location>
        <begin position="1"/>
        <end position="23"/>
    </location>
</feature>
<feature type="region of interest" description="Disordered" evidence="1">
    <location>
        <begin position="807"/>
        <end position="842"/>
    </location>
</feature>
<dbReference type="GeneID" id="5702411"/>
<keyword evidence="3" id="KW-1185">Reference proteome</keyword>
<dbReference type="KEGG" id="gla:GL50803_0017146"/>
<keyword evidence="2" id="KW-0547">Nucleotide-binding</keyword>
<feature type="region of interest" description="Disordered" evidence="1">
    <location>
        <begin position="323"/>
        <end position="345"/>
    </location>
</feature>
<dbReference type="Pfam" id="PF00271">
    <property type="entry name" value="Helicase_C"/>
    <property type="match status" value="1"/>
</dbReference>
<sequence>MIALLGRDENSSPEGGSREATNVDNIREQLQAVLMDQGLLEQTKKLPIVVDVSESATEDPLKKIHHSVVFPHGYEIPRDPANKIYTCEPPAELPVKFPYELDPFQRRAIGALHIGHSVLVAAHTSAGKTTVAEYIIATALAQNQRVVYTTPIKALSNQKYQDLKLAAYTKGSVGIMTGDTTLNRTAGVLVMTTEILRNMLHQGAELLREIGYVIFDEVHYMRNSERGLVWEDCIAMLSSNIQFCFLSATVPNASEFAGWVASLHSIPVHVVYTQYRPVPLMHFLCPVGGDGLYPICSSIDKNKIRHDQVIKAKANLPHDNAQAVARGEEEGTSGHSNKKQQQKAVRDTLHKVMKNLIARDCFPLIVFAFGKKKCETYAMDFISDYFNNGQRATSRPPLQRTYGEEPQALIPQDNQQATQAQPPVIQSLVTPEQTRVIDNIFDAALKCLPEEDRNLRPIVVLRGMLRRGIAVHHSGLLPWAKEIIEILFVEGLVKILYATETFAMGLNLPARAIIFSEFKKFDGLTSRLVTAGEYVQMAGRAGRRGIDKQGMSICMFSTADECDNIVKVIQGTTEPLNSAYRLSFNSVLKLMQIEDTSPEQVIKRSFLQFQQLFRLPRCIDKILALENANAVDKTQLGRLLLSILNVLHRAFGEYEQLAQFFGPDMLQSLANLASWDAQRLYGLLTEYVNLFALKTSYYVDWSRLLSQDSMKQLLVRGRIVHVHADGLDLGWVPVLKVTRLGSDSFVDCLVPCSLGSVPAKYTNASETHLIAFSDTVPSSLSSRGVDKELAHAALINKPYYQEYMSTLQKQDSPADAQDASADESQPPVKRRPLRKVGSKPVEKQKVSHADINDLIYANDSSESITPQNLYEYSFIDPLQPFVRENKASYQMLAPRDVLLSVLTAIDKCGASSKKKQMKGKLHEHLWSEIEATACVIVRVPVRAIRRASGKILKTIPESLSRYDDKSEAMFFYYQMIASLIPSDESHSFPSTLADLMEPHVNLSELAYADVTSEVNDLDCNIKLVEHAITCDNEYGILTRILSSPAHSAPTLHRVLNAVCSPAIYAKISTRMEDTNEQALKEEQLIVYQMVKEYIDNSPHDEDASGQLEVSGMIFSLMLNCMRRDAKKQIFKQYIQEADDLILSSELVKLKNFLRREHFIEEIPGATDSEAAYLLTDKGRVACHVSSANEVILVECLFEAQFTDLTPRVLAGVLASLLGEGTGASGSSKSNQLQMDPKLSQALTKLKQIVSMLLKDCATEDTTLELRCTTVDHIVDDTTAVIAFSWAAGQTFQEILDIDRSQFEGNIVRMFRRLINLVDQLIIAVEVIGDERLKARLTAVHDAIFRDIIKVNSLYVVAEDDV</sequence>
<name>A8B488_GIAIC</name>
<organism evidence="2 3">
    <name type="scientific">Giardia intestinalis (strain ATCC 50803 / WB clone C6)</name>
    <name type="common">Giardia lamblia</name>
    <dbReference type="NCBI Taxonomy" id="184922"/>
    <lineage>
        <taxon>Eukaryota</taxon>
        <taxon>Metamonada</taxon>
        <taxon>Diplomonadida</taxon>
        <taxon>Hexamitidae</taxon>
        <taxon>Giardiinae</taxon>
        <taxon>Giardia</taxon>
    </lineage>
</organism>
<dbReference type="GO" id="GO:0003724">
    <property type="term" value="F:RNA helicase activity"/>
    <property type="evidence" value="ECO:0000318"/>
    <property type="project" value="GO_Central"/>
</dbReference>
<dbReference type="InterPro" id="IPR050699">
    <property type="entry name" value="RNA-DNA_Helicase"/>
</dbReference>
<dbReference type="SMART" id="SM00487">
    <property type="entry name" value="DEXDc"/>
    <property type="match status" value="1"/>
</dbReference>
<proteinExistence type="predicted"/>
<accession>A8B488</accession>
<protein>
    <submittedName>
        <fullName evidence="2">Helicase</fullName>
    </submittedName>
</protein>
<dbReference type="HOGENOM" id="CLU_002902_1_4_1"/>
<dbReference type="EMBL" id="AACB03000002">
    <property type="protein sequence ID" value="KAE8303632.1"/>
    <property type="molecule type" value="Genomic_DNA"/>
</dbReference>
<dbReference type="Pfam" id="PF00270">
    <property type="entry name" value="DEAD"/>
    <property type="match status" value="1"/>
</dbReference>
<dbReference type="InterPro" id="IPR027417">
    <property type="entry name" value="P-loop_NTPase"/>
</dbReference>
<feature type="compositionally biased region" description="Low complexity" evidence="1">
    <location>
        <begin position="808"/>
        <end position="825"/>
    </location>
</feature>
<reference evidence="2 3" key="1">
    <citation type="journal article" date="2007" name="Science">
        <title>Genomic minimalism in the early diverging intestinal parasite Giardia lamblia.</title>
        <authorList>
            <person name="Morrison H.G."/>
            <person name="McArthur A.G."/>
            <person name="Gillin F.D."/>
            <person name="Aley S.B."/>
            <person name="Adam R.D."/>
            <person name="Olsen G.J."/>
            <person name="Best A.A."/>
            <person name="Cande W.Z."/>
            <person name="Chen F."/>
            <person name="Cipriano M.J."/>
            <person name="Davids B.J."/>
            <person name="Dawson S.C."/>
            <person name="Elmendorf H.G."/>
            <person name="Hehl A.B."/>
            <person name="Holder M.E."/>
            <person name="Huse S.M."/>
            <person name="Kim U.U."/>
            <person name="Lasek-Nesselquist E."/>
            <person name="Manning G."/>
            <person name="Nigam A."/>
            <person name="Nixon J.E."/>
            <person name="Palm D."/>
            <person name="Passamaneck N.E."/>
            <person name="Prabhu A."/>
            <person name="Reich C.I."/>
            <person name="Reiner D.S."/>
            <person name="Samuelson J."/>
            <person name="Svard S.G."/>
            <person name="Sogin M.L."/>
        </authorList>
    </citation>
    <scope>NUCLEOTIDE SEQUENCE [LARGE SCALE GENOMIC DNA]</scope>
    <source>
        <strain evidence="2 3">WB C6</strain>
    </source>
</reference>
<comment type="caution">
    <text evidence="2">The sequence shown here is derived from an EMBL/GenBank/DDBJ whole genome shotgun (WGS) entry which is preliminary data.</text>
</comment>
<dbReference type="InterPro" id="IPR001650">
    <property type="entry name" value="Helicase_C-like"/>
</dbReference>
<dbReference type="STRING" id="184922.A8B488"/>
<evidence type="ECO:0000256" key="1">
    <source>
        <dbReference type="SAM" id="MobiDB-lite"/>
    </source>
</evidence>
<keyword evidence="2" id="KW-0378">Hydrolase</keyword>
<keyword evidence="2" id="KW-0347">Helicase</keyword>
<dbReference type="GO" id="GO:0005524">
    <property type="term" value="F:ATP binding"/>
    <property type="evidence" value="ECO:0007669"/>
    <property type="project" value="InterPro"/>
</dbReference>
<dbReference type="VEuPathDB" id="GiardiaDB:GL50803_17146"/>
<feature type="compositionally biased region" description="Basic residues" evidence="1">
    <location>
        <begin position="828"/>
        <end position="837"/>
    </location>
</feature>
<dbReference type="SMART" id="SM01142">
    <property type="entry name" value="DSHCT"/>
    <property type="match status" value="1"/>
</dbReference>
<feature type="compositionally biased region" description="Basic and acidic residues" evidence="1">
    <location>
        <begin position="1"/>
        <end position="10"/>
    </location>
</feature>
<dbReference type="PROSITE" id="PS51192">
    <property type="entry name" value="HELICASE_ATP_BIND_1"/>
    <property type="match status" value="1"/>
</dbReference>
<evidence type="ECO:0000313" key="3">
    <source>
        <dbReference type="Proteomes" id="UP000001548"/>
    </source>
</evidence>
<dbReference type="Proteomes" id="UP000001548">
    <property type="component" value="Unassembled WGS sequence"/>
</dbReference>
<dbReference type="GO" id="GO:0000460">
    <property type="term" value="P:maturation of 5.8S rRNA"/>
    <property type="evidence" value="ECO:0000318"/>
    <property type="project" value="GO_Central"/>
</dbReference>
<dbReference type="Gene3D" id="1.10.3380.30">
    <property type="match status" value="1"/>
</dbReference>
<dbReference type="PANTHER" id="PTHR12131">
    <property type="entry name" value="ATP-DEPENDENT RNA AND DNA HELICASE"/>
    <property type="match status" value="1"/>
</dbReference>
<dbReference type="Gene3D" id="3.40.50.300">
    <property type="entry name" value="P-loop containing nucleotide triphosphate hydrolases"/>
    <property type="match status" value="2"/>
</dbReference>
<dbReference type="InterPro" id="IPR014001">
    <property type="entry name" value="Helicase_ATP-bd"/>
</dbReference>
<dbReference type="PROSITE" id="PS51194">
    <property type="entry name" value="HELICASE_CTER"/>
    <property type="match status" value="1"/>
</dbReference>
<dbReference type="InterPro" id="IPR012961">
    <property type="entry name" value="Ski2/MTR4_C"/>
</dbReference>
<dbReference type="GO" id="GO:0006401">
    <property type="term" value="P:RNA catabolic process"/>
    <property type="evidence" value="ECO:0000318"/>
    <property type="project" value="GO_Central"/>
</dbReference>
<dbReference type="FunCoup" id="A8B488">
    <property type="interactions" value="296"/>
</dbReference>
<keyword evidence="2" id="KW-0067">ATP-binding</keyword>
<dbReference type="GO" id="GO:0031499">
    <property type="term" value="C:TRAMP complex"/>
    <property type="evidence" value="ECO:0000318"/>
    <property type="project" value="GO_Central"/>
</dbReference>
<evidence type="ECO:0000313" key="2">
    <source>
        <dbReference type="EMBL" id="KAE8303632.1"/>
    </source>
</evidence>
<dbReference type="SMART" id="SM00490">
    <property type="entry name" value="HELICc"/>
    <property type="match status" value="1"/>
</dbReference>
<dbReference type="OMA" id="GRVACHV"/>
<gene>
    <name evidence="2" type="ORF">GL50803_0017146</name>
</gene>
<dbReference type="FunFam" id="3.40.50.300:FF:000190">
    <property type="entry name" value="ATP-dependent RNA helicase"/>
    <property type="match status" value="1"/>
</dbReference>
<dbReference type="InterPro" id="IPR011545">
    <property type="entry name" value="DEAD/DEAH_box_helicase_dom"/>
</dbReference>
<dbReference type="SUPFAM" id="SSF52540">
    <property type="entry name" value="P-loop containing nucleoside triphosphate hydrolases"/>
    <property type="match status" value="1"/>
</dbReference>